<protein>
    <submittedName>
        <fullName evidence="2">DUF4386 domain-containing protein</fullName>
    </submittedName>
</protein>
<keyword evidence="3" id="KW-1185">Reference proteome</keyword>
<name>A0A6N9Q6E4_9BACL</name>
<evidence type="ECO:0000256" key="1">
    <source>
        <dbReference type="SAM" id="Phobius"/>
    </source>
</evidence>
<proteinExistence type="predicted"/>
<keyword evidence="1" id="KW-0812">Transmembrane</keyword>
<feature type="transmembrane region" description="Helical" evidence="1">
    <location>
        <begin position="134"/>
        <end position="153"/>
    </location>
</feature>
<evidence type="ECO:0000313" key="3">
    <source>
        <dbReference type="Proteomes" id="UP000448943"/>
    </source>
</evidence>
<reference evidence="2 3" key="1">
    <citation type="submission" date="2019-01" db="EMBL/GenBank/DDBJ databases">
        <title>Chengkuizengella sp. nov., isolated from deep-sea sediment of East Pacific Ocean.</title>
        <authorList>
            <person name="Yang J."/>
            <person name="Lai Q."/>
            <person name="Shao Z."/>
        </authorList>
    </citation>
    <scope>NUCLEOTIDE SEQUENCE [LARGE SCALE GENOMIC DNA]</scope>
    <source>
        <strain evidence="2 3">YPA3-1-1</strain>
    </source>
</reference>
<dbReference type="OrthoDB" id="1176146at2"/>
<dbReference type="Pfam" id="PF14329">
    <property type="entry name" value="DUF4386"/>
    <property type="match status" value="1"/>
</dbReference>
<dbReference type="RefSeq" id="WP_160646995.1">
    <property type="nucleotide sequence ID" value="NZ_SIJB01000030.1"/>
</dbReference>
<keyword evidence="1" id="KW-1133">Transmembrane helix</keyword>
<dbReference type="EMBL" id="SIJB01000030">
    <property type="protein sequence ID" value="NBI30184.1"/>
    <property type="molecule type" value="Genomic_DNA"/>
</dbReference>
<comment type="caution">
    <text evidence="2">The sequence shown here is derived from an EMBL/GenBank/DDBJ whole genome shotgun (WGS) entry which is preliminary data.</text>
</comment>
<accession>A0A6N9Q6E4</accession>
<dbReference type="InterPro" id="IPR025495">
    <property type="entry name" value="DUF4386"/>
</dbReference>
<evidence type="ECO:0000313" key="2">
    <source>
        <dbReference type="EMBL" id="NBI30184.1"/>
    </source>
</evidence>
<gene>
    <name evidence="2" type="ORF">ERL59_14630</name>
</gene>
<dbReference type="AlphaFoldDB" id="A0A6N9Q6E4"/>
<sequence length="228" mass="25730">MNSNRKAAIAFGILLIIGIVFGILSSVPALEQSDYLIKLSSIKMQVLMAAFFQFTMATVYVWIAVLLYPIIKKYNEGIALGYFGFRIIGAAFLFVGIVSLLLLLFISERFVIEGQPNPSYFQTIGELLRVGRDWMNHIGMILPWSLGGLILYFSSFRMKLIPKWLSVWGFIGSIFTLIATFLLMFNLIKIVTPSYFIMNTPLAIFELVLAVYLIIKGFNPIVNDSNNK</sequence>
<feature type="transmembrane region" description="Helical" evidence="1">
    <location>
        <begin position="165"/>
        <end position="188"/>
    </location>
</feature>
<organism evidence="2 3">
    <name type="scientific">Chengkuizengella marina</name>
    <dbReference type="NCBI Taxonomy" id="2507566"/>
    <lineage>
        <taxon>Bacteria</taxon>
        <taxon>Bacillati</taxon>
        <taxon>Bacillota</taxon>
        <taxon>Bacilli</taxon>
        <taxon>Bacillales</taxon>
        <taxon>Paenibacillaceae</taxon>
        <taxon>Chengkuizengella</taxon>
    </lineage>
</organism>
<keyword evidence="1" id="KW-0472">Membrane</keyword>
<feature type="transmembrane region" description="Helical" evidence="1">
    <location>
        <begin position="7"/>
        <end position="30"/>
    </location>
</feature>
<feature type="transmembrane region" description="Helical" evidence="1">
    <location>
        <begin position="83"/>
        <end position="106"/>
    </location>
</feature>
<feature type="transmembrane region" description="Helical" evidence="1">
    <location>
        <begin position="194"/>
        <end position="215"/>
    </location>
</feature>
<dbReference type="Proteomes" id="UP000448943">
    <property type="component" value="Unassembled WGS sequence"/>
</dbReference>
<feature type="transmembrane region" description="Helical" evidence="1">
    <location>
        <begin position="50"/>
        <end position="71"/>
    </location>
</feature>